<evidence type="ECO:0000256" key="1">
    <source>
        <dbReference type="ARBA" id="ARBA00022723"/>
    </source>
</evidence>
<keyword evidence="2 5" id="KW-0547">Nucleotide-binding</keyword>
<feature type="binding site" evidence="5">
    <location>
        <position position="316"/>
    </location>
    <ligand>
        <name>GTP</name>
        <dbReference type="ChEBI" id="CHEBI:37565"/>
    </ligand>
</feature>
<protein>
    <submittedName>
        <fullName evidence="7">Uncharacterized protein</fullName>
    </submittedName>
</protein>
<dbReference type="Gene3D" id="3.40.50.300">
    <property type="entry name" value="P-loop containing nucleotide triphosphate hydrolases"/>
    <property type="match status" value="1"/>
</dbReference>
<dbReference type="PRINTS" id="PR00318">
    <property type="entry name" value="GPROTEINA"/>
</dbReference>
<dbReference type="Pfam" id="PF00503">
    <property type="entry name" value="G-alpha"/>
    <property type="match status" value="2"/>
</dbReference>
<evidence type="ECO:0000256" key="4">
    <source>
        <dbReference type="ARBA" id="ARBA00023224"/>
    </source>
</evidence>
<dbReference type="GO" id="GO:0005737">
    <property type="term" value="C:cytoplasm"/>
    <property type="evidence" value="ECO:0007669"/>
    <property type="project" value="TreeGrafter"/>
</dbReference>
<dbReference type="SUPFAM" id="SSF47895">
    <property type="entry name" value="Transducin (alpha subunit), insertion domain"/>
    <property type="match status" value="1"/>
</dbReference>
<sequence>MGTCLSAVANSERRKCQLRSKEIDRQLSDAERQERNVIKILILGTGESGKSTLVKQMKIIHNDGYTKDEMRGFREFAQQILNCNRYYDEFTTLIPNVVTALKSLWKDKGIREGVARGFEYELNDSALYFFENMTRITADKYIPNTTDVLRSRVRTHGVVETEFKVESLVIRMYDVGGQRSERRKWAQCFDDVRALLFVVAISEYDMTLIEDPNRNRLRESFQLFSTFCGSVYFKFTATVCMAGYWEDNCPQLGLLFLNKLDLFREKILFTDRQLRYFVPEYRGPDRDCDAAALFIQHRFDTMYNQNKRVFSHFITATDTSNVKEVFQSVIQTIVKENLRQSTLI</sequence>
<dbReference type="Gene3D" id="1.10.400.10">
    <property type="entry name" value="GI Alpha 1, domain 2-like"/>
    <property type="match status" value="1"/>
</dbReference>
<dbReference type="EMBL" id="CAJPIZ010001990">
    <property type="protein sequence ID" value="CAG2104373.1"/>
    <property type="molecule type" value="Genomic_DNA"/>
</dbReference>
<proteinExistence type="predicted"/>
<keyword evidence="1 6" id="KW-0479">Metal-binding</keyword>
<dbReference type="SMART" id="SM00275">
    <property type="entry name" value="G_alpha"/>
    <property type="match status" value="1"/>
</dbReference>
<dbReference type="GO" id="GO:0007188">
    <property type="term" value="P:adenylate cyclase-modulating G protein-coupled receptor signaling pathway"/>
    <property type="evidence" value="ECO:0007669"/>
    <property type="project" value="TreeGrafter"/>
</dbReference>
<dbReference type="FunFam" id="3.40.50.300:FF:000692">
    <property type="entry name" value="Guanine nucleotide-binding protein subunit alpha"/>
    <property type="match status" value="2"/>
</dbReference>
<name>A0A7R9KIM3_9ACAR</name>
<feature type="binding site" evidence="6">
    <location>
        <position position="155"/>
    </location>
    <ligand>
        <name>Mg(2+)</name>
        <dbReference type="ChEBI" id="CHEBI:18420"/>
    </ligand>
</feature>
<gene>
    <name evidence="7" type="ORF">OSB1V03_LOCUS4390</name>
</gene>
<dbReference type="OrthoDB" id="5817230at2759"/>
<dbReference type="GO" id="GO:0001664">
    <property type="term" value="F:G protein-coupled receptor binding"/>
    <property type="evidence" value="ECO:0007669"/>
    <property type="project" value="TreeGrafter"/>
</dbReference>
<dbReference type="GO" id="GO:0005525">
    <property type="term" value="F:GTP binding"/>
    <property type="evidence" value="ECO:0007669"/>
    <property type="project" value="UniProtKB-KW"/>
</dbReference>
<dbReference type="Proteomes" id="UP000759131">
    <property type="component" value="Unassembled WGS sequence"/>
</dbReference>
<organism evidence="7">
    <name type="scientific">Medioppia subpectinata</name>
    <dbReference type="NCBI Taxonomy" id="1979941"/>
    <lineage>
        <taxon>Eukaryota</taxon>
        <taxon>Metazoa</taxon>
        <taxon>Ecdysozoa</taxon>
        <taxon>Arthropoda</taxon>
        <taxon>Chelicerata</taxon>
        <taxon>Arachnida</taxon>
        <taxon>Acari</taxon>
        <taxon>Acariformes</taxon>
        <taxon>Sarcoptiformes</taxon>
        <taxon>Oribatida</taxon>
        <taxon>Brachypylina</taxon>
        <taxon>Oppioidea</taxon>
        <taxon>Oppiidae</taxon>
        <taxon>Medioppia</taxon>
    </lineage>
</organism>
<dbReference type="GO" id="GO:0005834">
    <property type="term" value="C:heterotrimeric G-protein complex"/>
    <property type="evidence" value="ECO:0007669"/>
    <property type="project" value="TreeGrafter"/>
</dbReference>
<dbReference type="EMBL" id="OC856565">
    <property type="protein sequence ID" value="CAD7623943.1"/>
    <property type="molecule type" value="Genomic_DNA"/>
</dbReference>
<feature type="binding site" evidence="6">
    <location>
        <position position="51"/>
    </location>
    <ligand>
        <name>Mg(2+)</name>
        <dbReference type="ChEBI" id="CHEBI:18420"/>
    </ligand>
</feature>
<keyword evidence="3 5" id="KW-0342">GTP-binding</keyword>
<reference evidence="7" key="1">
    <citation type="submission" date="2020-11" db="EMBL/GenBank/DDBJ databases">
        <authorList>
            <person name="Tran Van P."/>
        </authorList>
    </citation>
    <scope>NUCLEOTIDE SEQUENCE</scope>
</reference>
<keyword evidence="8" id="KW-1185">Reference proteome</keyword>
<dbReference type="InterPro" id="IPR011025">
    <property type="entry name" value="GproteinA_insert"/>
</dbReference>
<dbReference type="InterPro" id="IPR027417">
    <property type="entry name" value="P-loop_NTPase"/>
</dbReference>
<feature type="binding site" evidence="5">
    <location>
        <begin position="149"/>
        <end position="155"/>
    </location>
    <ligand>
        <name>GTP</name>
        <dbReference type="ChEBI" id="CHEBI:37565"/>
    </ligand>
</feature>
<dbReference type="GO" id="GO:0003924">
    <property type="term" value="F:GTPase activity"/>
    <property type="evidence" value="ECO:0007669"/>
    <property type="project" value="InterPro"/>
</dbReference>
<feature type="binding site" evidence="5">
    <location>
        <begin position="174"/>
        <end position="178"/>
    </location>
    <ligand>
        <name>GTP</name>
        <dbReference type="ChEBI" id="CHEBI:37565"/>
    </ligand>
</feature>
<evidence type="ECO:0000256" key="3">
    <source>
        <dbReference type="ARBA" id="ARBA00023134"/>
    </source>
</evidence>
<dbReference type="AlphaFoldDB" id="A0A7R9KIM3"/>
<dbReference type="SUPFAM" id="SSF52540">
    <property type="entry name" value="P-loop containing nucleoside triphosphate hydrolases"/>
    <property type="match status" value="1"/>
</dbReference>
<dbReference type="CDD" id="cd00066">
    <property type="entry name" value="G-alpha"/>
    <property type="match status" value="1"/>
</dbReference>
<evidence type="ECO:0000256" key="6">
    <source>
        <dbReference type="PIRSR" id="PIRSR601019-2"/>
    </source>
</evidence>
<evidence type="ECO:0000256" key="5">
    <source>
        <dbReference type="PIRSR" id="PIRSR601019-1"/>
    </source>
</evidence>
<feature type="binding site" evidence="5">
    <location>
        <begin position="47"/>
        <end position="52"/>
    </location>
    <ligand>
        <name>GTP</name>
        <dbReference type="ChEBI" id="CHEBI:37565"/>
    </ligand>
</feature>
<dbReference type="PANTHER" id="PTHR10218:SF231">
    <property type="entry name" value="GUANINE NUCLEOTIDE BINDING PROTEIN (G PROTEIN) ALPHA V1"/>
    <property type="match status" value="1"/>
</dbReference>
<evidence type="ECO:0000313" key="8">
    <source>
        <dbReference type="Proteomes" id="UP000759131"/>
    </source>
</evidence>
<dbReference type="PROSITE" id="PS51882">
    <property type="entry name" value="G_ALPHA"/>
    <property type="match status" value="1"/>
</dbReference>
<feature type="binding site" evidence="5">
    <location>
        <begin position="124"/>
        <end position="125"/>
    </location>
    <ligand>
        <name>GTP</name>
        <dbReference type="ChEBI" id="CHEBI:37565"/>
    </ligand>
</feature>
<dbReference type="GO" id="GO:0046872">
    <property type="term" value="F:metal ion binding"/>
    <property type="evidence" value="ECO:0007669"/>
    <property type="project" value="UniProtKB-KW"/>
</dbReference>
<keyword evidence="4" id="KW-0807">Transducer</keyword>
<feature type="binding site" evidence="5">
    <location>
        <begin position="258"/>
        <end position="261"/>
    </location>
    <ligand>
        <name>GTP</name>
        <dbReference type="ChEBI" id="CHEBI:37565"/>
    </ligand>
</feature>
<dbReference type="PANTHER" id="PTHR10218">
    <property type="entry name" value="GTP-BINDING PROTEIN ALPHA SUBUNIT"/>
    <property type="match status" value="1"/>
</dbReference>
<dbReference type="InterPro" id="IPR001019">
    <property type="entry name" value="Gprotein_alpha_su"/>
</dbReference>
<accession>A0A7R9KIM3</accession>
<keyword evidence="6" id="KW-0460">Magnesium</keyword>
<evidence type="ECO:0000313" key="7">
    <source>
        <dbReference type="EMBL" id="CAD7623943.1"/>
    </source>
</evidence>
<evidence type="ECO:0000256" key="2">
    <source>
        <dbReference type="ARBA" id="ARBA00022741"/>
    </source>
</evidence>
<dbReference type="GO" id="GO:0031683">
    <property type="term" value="F:G-protein beta/gamma-subunit complex binding"/>
    <property type="evidence" value="ECO:0007669"/>
    <property type="project" value="InterPro"/>
</dbReference>